<protein>
    <submittedName>
        <fullName evidence="4">FAD-binding oxidoreductase</fullName>
    </submittedName>
</protein>
<keyword evidence="5" id="KW-1185">Reference proteome</keyword>
<dbReference type="InterPro" id="IPR006076">
    <property type="entry name" value="FAD-dep_OxRdtase"/>
</dbReference>
<dbReference type="SUPFAM" id="SSF51905">
    <property type="entry name" value="FAD/NAD(P)-binding domain"/>
    <property type="match status" value="1"/>
</dbReference>
<dbReference type="AlphaFoldDB" id="A0A494XAY8"/>
<proteinExistence type="predicted"/>
<name>A0A494XAY8_9BURK</name>
<evidence type="ECO:0000313" key="4">
    <source>
        <dbReference type="EMBL" id="RKP45259.1"/>
    </source>
</evidence>
<dbReference type="Proteomes" id="UP000280434">
    <property type="component" value="Unassembled WGS sequence"/>
</dbReference>
<dbReference type="PANTHER" id="PTHR13847">
    <property type="entry name" value="SARCOSINE DEHYDROGENASE-RELATED"/>
    <property type="match status" value="1"/>
</dbReference>
<dbReference type="GO" id="GO:0005737">
    <property type="term" value="C:cytoplasm"/>
    <property type="evidence" value="ECO:0007669"/>
    <property type="project" value="TreeGrafter"/>
</dbReference>
<gene>
    <name evidence="4" type="ORF">D7S89_20775</name>
</gene>
<dbReference type="EMBL" id="RBZV01000010">
    <property type="protein sequence ID" value="RKP45259.1"/>
    <property type="molecule type" value="Genomic_DNA"/>
</dbReference>
<evidence type="ECO:0000256" key="2">
    <source>
        <dbReference type="SAM" id="Phobius"/>
    </source>
</evidence>
<evidence type="ECO:0000256" key="1">
    <source>
        <dbReference type="ARBA" id="ARBA00023002"/>
    </source>
</evidence>
<comment type="caution">
    <text evidence="4">The sequence shown here is derived from an EMBL/GenBank/DDBJ whole genome shotgun (WGS) entry which is preliminary data.</text>
</comment>
<evidence type="ECO:0000259" key="3">
    <source>
        <dbReference type="Pfam" id="PF01266"/>
    </source>
</evidence>
<dbReference type="GO" id="GO:0016491">
    <property type="term" value="F:oxidoreductase activity"/>
    <property type="evidence" value="ECO:0007669"/>
    <property type="project" value="UniProtKB-KW"/>
</dbReference>
<keyword evidence="2" id="KW-0812">Transmembrane</keyword>
<organism evidence="4 5">
    <name type="scientific">Trinickia fusca</name>
    <dbReference type="NCBI Taxonomy" id="2419777"/>
    <lineage>
        <taxon>Bacteria</taxon>
        <taxon>Pseudomonadati</taxon>
        <taxon>Pseudomonadota</taxon>
        <taxon>Betaproteobacteria</taxon>
        <taxon>Burkholderiales</taxon>
        <taxon>Burkholderiaceae</taxon>
        <taxon>Trinickia</taxon>
    </lineage>
</organism>
<keyword evidence="2" id="KW-1133">Transmembrane helix</keyword>
<dbReference type="Pfam" id="PF01266">
    <property type="entry name" value="DAO"/>
    <property type="match status" value="1"/>
</dbReference>
<evidence type="ECO:0000313" key="5">
    <source>
        <dbReference type="Proteomes" id="UP000280434"/>
    </source>
</evidence>
<sequence>MRRTEQYDLAIVGGGIIGAWTLYLAATRFPNWRTVLIERSTIGSGATAHSAGVWVAIGRTPIERALATRSMHLYAQVRAQLNIDMTPAKSYWVSSSHTFDAARESILDLGGAGHEIMPAELASQFDFSVRIPDGERIQLGGTPASCDPGGIARALVAYGRRQSQVSCWEGIDVSAVRPAGDGVDIALANGDTVAASRAVVAVGPWLPAGLVPASISSSVRIKRVVALHVDKRPPPDAPALFFPDADAYLMPLQTRQQWLFSFHRKQWGCRPDDVEQAVNAADEDEALAALRRYLPELAAHCRGGRAFCDAYAQDGEPVIAASPDAGQIVIAGAGAGKGFRLSPGIAEAALARLAS</sequence>
<reference evidence="4 5" key="1">
    <citation type="submission" date="2018-10" db="EMBL/GenBank/DDBJ databases">
        <title>Paraburkholderia sp. 7MK8-2, isolated from soil.</title>
        <authorList>
            <person name="Gao Z.-H."/>
            <person name="Qiu L.-H."/>
        </authorList>
    </citation>
    <scope>NUCLEOTIDE SEQUENCE [LARGE SCALE GENOMIC DNA]</scope>
    <source>
        <strain evidence="4 5">7MK8-2</strain>
    </source>
</reference>
<dbReference type="Gene3D" id="3.30.9.10">
    <property type="entry name" value="D-Amino Acid Oxidase, subunit A, domain 2"/>
    <property type="match status" value="1"/>
</dbReference>
<accession>A0A494XAY8</accession>
<feature type="transmembrane region" description="Helical" evidence="2">
    <location>
        <begin position="7"/>
        <end position="26"/>
    </location>
</feature>
<dbReference type="RefSeq" id="WP_121280640.1">
    <property type="nucleotide sequence ID" value="NZ_RBZV01000010.1"/>
</dbReference>
<dbReference type="InterPro" id="IPR036188">
    <property type="entry name" value="FAD/NAD-bd_sf"/>
</dbReference>
<dbReference type="Gene3D" id="3.50.50.60">
    <property type="entry name" value="FAD/NAD(P)-binding domain"/>
    <property type="match status" value="1"/>
</dbReference>
<keyword evidence="1" id="KW-0560">Oxidoreductase</keyword>
<keyword evidence="2" id="KW-0472">Membrane</keyword>
<feature type="domain" description="FAD dependent oxidoreductase" evidence="3">
    <location>
        <begin position="8"/>
        <end position="349"/>
    </location>
</feature>
<dbReference type="OrthoDB" id="8995821at2"/>